<keyword evidence="2" id="KW-1185">Reference proteome</keyword>
<evidence type="ECO:0000313" key="2">
    <source>
        <dbReference type="Proteomes" id="UP001163223"/>
    </source>
</evidence>
<dbReference type="Proteomes" id="UP001163223">
    <property type="component" value="Chromosome"/>
</dbReference>
<gene>
    <name evidence="1" type="ORF">OXU80_24895</name>
</gene>
<sequence length="268" mass="28633">MADSKRTPFDGVDVDELADRLAGVGTGNDTAKADAAREAMVSELIDLVEAADRRGIEPDIDADLLAAVRQRIAERDLSAAVAQAIEEQGEEWPNIALGSSLPDANRMLMRQLMATGNRSDDPMKDPGVIAGAMVSLLKPADELEGMLLTQMVAMHNVAMDCAARASGRNELALYREYLNQGNKASRTFVTLMEALNKHRGKGSQQRVTVEHVYNDHRQQMLVAPALGPVSTPMIANVPADAVTFDMMMMAEGVSAPGGGAGDENGSKE</sequence>
<accession>A0ACD4NMG9</accession>
<reference evidence="1" key="1">
    <citation type="submission" date="2022-11" db="EMBL/GenBank/DDBJ databases">
        <title>beta-Carotene-producing bacterium, Jeongeuplla avenae sp. nov., alleviates the salt stress of Arabidopsis seedlings.</title>
        <authorList>
            <person name="Jiang L."/>
            <person name="Lee J."/>
        </authorList>
    </citation>
    <scope>NUCLEOTIDE SEQUENCE</scope>
    <source>
        <strain evidence="1">DY_R2A_6</strain>
    </source>
</reference>
<proteinExistence type="predicted"/>
<organism evidence="1 2">
    <name type="scientific">Antarcticirhabdus aurantiaca</name>
    <dbReference type="NCBI Taxonomy" id="2606717"/>
    <lineage>
        <taxon>Bacteria</taxon>
        <taxon>Pseudomonadati</taxon>
        <taxon>Pseudomonadota</taxon>
        <taxon>Alphaproteobacteria</taxon>
        <taxon>Hyphomicrobiales</taxon>
        <taxon>Aurantimonadaceae</taxon>
        <taxon>Antarcticirhabdus</taxon>
    </lineage>
</organism>
<name>A0ACD4NMG9_9HYPH</name>
<dbReference type="EMBL" id="CP113520">
    <property type="protein sequence ID" value="WAJ28026.1"/>
    <property type="molecule type" value="Genomic_DNA"/>
</dbReference>
<protein>
    <submittedName>
        <fullName evidence="1">Uncharacterized protein</fullName>
    </submittedName>
</protein>
<evidence type="ECO:0000313" key="1">
    <source>
        <dbReference type="EMBL" id="WAJ28026.1"/>
    </source>
</evidence>